<dbReference type="AlphaFoldDB" id="A0A368K794"/>
<dbReference type="Proteomes" id="UP000253420">
    <property type="component" value="Unassembled WGS sequence"/>
</dbReference>
<dbReference type="OrthoDB" id="9808192at2"/>
<accession>A0A368K794</accession>
<feature type="transmembrane region" description="Helical" evidence="1">
    <location>
        <begin position="123"/>
        <end position="141"/>
    </location>
</feature>
<evidence type="ECO:0000313" key="3">
    <source>
        <dbReference type="EMBL" id="RCS25219.1"/>
    </source>
</evidence>
<comment type="caution">
    <text evidence="3">The sequence shown here is derived from an EMBL/GenBank/DDBJ whole genome shotgun (WGS) entry which is preliminary data.</text>
</comment>
<reference evidence="3 4" key="1">
    <citation type="submission" date="2018-07" db="EMBL/GenBank/DDBJ databases">
        <title>The draft genome of Phyllobacterium salinisoli.</title>
        <authorList>
            <person name="Liu L."/>
            <person name="Li L."/>
            <person name="Zhang X."/>
            <person name="Liang L."/>
        </authorList>
    </citation>
    <scope>NUCLEOTIDE SEQUENCE [LARGE SCALE GENOMIC DNA]</scope>
    <source>
        <strain evidence="3 4">LLAN61</strain>
    </source>
</reference>
<dbReference type="Pfam" id="PF04955">
    <property type="entry name" value="HupE_UreJ"/>
    <property type="match status" value="2"/>
</dbReference>
<gene>
    <name evidence="3" type="ORF">DUT91_05680</name>
</gene>
<keyword evidence="1" id="KW-1133">Transmembrane helix</keyword>
<keyword evidence="4" id="KW-1185">Reference proteome</keyword>
<evidence type="ECO:0000256" key="2">
    <source>
        <dbReference type="SAM" id="SignalP"/>
    </source>
</evidence>
<keyword evidence="1" id="KW-0812">Transmembrane</keyword>
<dbReference type="EMBL" id="QOZG01000002">
    <property type="protein sequence ID" value="RCS25219.1"/>
    <property type="molecule type" value="Genomic_DNA"/>
</dbReference>
<keyword evidence="2" id="KW-0732">Signal</keyword>
<protein>
    <submittedName>
        <fullName evidence="3">Protein hupE</fullName>
    </submittedName>
</protein>
<dbReference type="InterPro" id="IPR007038">
    <property type="entry name" value="HupE_UreJ"/>
</dbReference>
<feature type="transmembrane region" description="Helical" evidence="1">
    <location>
        <begin position="210"/>
        <end position="228"/>
    </location>
</feature>
<proteinExistence type="predicted"/>
<dbReference type="PIRSF" id="PIRSF016919">
    <property type="entry name" value="HupE_UreJ"/>
    <property type="match status" value="1"/>
</dbReference>
<feature type="signal peptide" evidence="2">
    <location>
        <begin position="1"/>
        <end position="21"/>
    </location>
</feature>
<name>A0A368K794_9HYPH</name>
<feature type="transmembrane region" description="Helical" evidence="1">
    <location>
        <begin position="96"/>
        <end position="117"/>
    </location>
</feature>
<sequence length="230" mass="23437">MFRKWIIAVSALVMGTAPAFAHLNPAEHGSFAAGFSHPLFGADHILAMVAVGLWAALLAHGPESRNRFSESTMRSFNIYSVLRASKWTHGAVSGRALWLVPAAFVITMSAGFAFALAGAPLPFVEPVILASVVAIGLLAAIALRVPTSAAMAMVGFFALFHGHAHGGEMGAAGAAAYGLGFAAATVLLHIAGIGIGLGLPRLFGNDMGRVVARLAGGATALAGLWLAVAG</sequence>
<organism evidence="3 4">
    <name type="scientific">Phyllobacterium salinisoli</name>
    <dbReference type="NCBI Taxonomy" id="1899321"/>
    <lineage>
        <taxon>Bacteria</taxon>
        <taxon>Pseudomonadati</taxon>
        <taxon>Pseudomonadota</taxon>
        <taxon>Alphaproteobacteria</taxon>
        <taxon>Hyphomicrobiales</taxon>
        <taxon>Phyllobacteriaceae</taxon>
        <taxon>Phyllobacterium</taxon>
    </lineage>
</organism>
<dbReference type="RefSeq" id="WP_114439663.1">
    <property type="nucleotide sequence ID" value="NZ_QOZG01000002.1"/>
</dbReference>
<keyword evidence="1" id="KW-0472">Membrane</keyword>
<feature type="transmembrane region" description="Helical" evidence="1">
    <location>
        <begin position="37"/>
        <end position="59"/>
    </location>
</feature>
<evidence type="ECO:0000313" key="4">
    <source>
        <dbReference type="Proteomes" id="UP000253420"/>
    </source>
</evidence>
<evidence type="ECO:0000256" key="1">
    <source>
        <dbReference type="SAM" id="Phobius"/>
    </source>
</evidence>
<feature type="chain" id="PRO_5017033771" evidence="2">
    <location>
        <begin position="22"/>
        <end position="230"/>
    </location>
</feature>
<feature type="transmembrane region" description="Helical" evidence="1">
    <location>
        <begin position="176"/>
        <end position="198"/>
    </location>
</feature>